<dbReference type="VEuPathDB" id="FungiDB:UREG_02931"/>
<keyword evidence="4" id="KW-1185">Reference proteome</keyword>
<dbReference type="InParanoid" id="C4JIS0"/>
<dbReference type="InterPro" id="IPR018744">
    <property type="entry name" value="DUF2293"/>
</dbReference>
<dbReference type="GeneID" id="8443547"/>
<dbReference type="RefSeq" id="XP_002543415.1">
    <property type="nucleotide sequence ID" value="XM_002543369.1"/>
</dbReference>
<evidence type="ECO:0000256" key="1">
    <source>
        <dbReference type="SAM" id="MobiDB-lite"/>
    </source>
</evidence>
<dbReference type="eggNOG" id="ENOG502SQI9">
    <property type="taxonomic scope" value="Eukaryota"/>
</dbReference>
<feature type="compositionally biased region" description="Basic and acidic residues" evidence="1">
    <location>
        <begin position="13"/>
        <end position="29"/>
    </location>
</feature>
<dbReference type="Pfam" id="PF10056">
    <property type="entry name" value="DUF2293"/>
    <property type="match status" value="1"/>
</dbReference>
<dbReference type="Proteomes" id="UP000002058">
    <property type="component" value="Unassembled WGS sequence"/>
</dbReference>
<proteinExistence type="predicted"/>
<dbReference type="HOGENOM" id="CLU_089022_0_0_1"/>
<name>C4JIS0_UNCRE</name>
<sequence length="210" mass="23567">MSATRSAAARPQRALDSKSRRRRGQDSQRRQVRLHTQGPPPGYSFVPKGNVYITRNSRLHTHRSNQVVYTVQHSKTNRTLGICVPSDVHTRVLGLAAETAEARELAVAQKDTRDARHASDMLAREFPHMPALDMRAIVNHAFLKGSGRVGRSGTVSSEEKKAELAVEAHIRHVHTGYEGLLETGMQREDARELVWDQVKKVKRAWKEGVP</sequence>
<reference evidence="4" key="1">
    <citation type="journal article" date="2009" name="Genome Res.">
        <title>Comparative genomic analyses of the human fungal pathogens Coccidioides and their relatives.</title>
        <authorList>
            <person name="Sharpton T.J."/>
            <person name="Stajich J.E."/>
            <person name="Rounsley S.D."/>
            <person name="Gardner M.J."/>
            <person name="Wortman J.R."/>
            <person name="Jordar V.S."/>
            <person name="Maiti R."/>
            <person name="Kodira C.D."/>
            <person name="Neafsey D.E."/>
            <person name="Zeng Q."/>
            <person name="Hung C.-Y."/>
            <person name="McMahan C."/>
            <person name="Muszewska A."/>
            <person name="Grynberg M."/>
            <person name="Mandel M.A."/>
            <person name="Kellner E.M."/>
            <person name="Barker B.M."/>
            <person name="Galgiani J.N."/>
            <person name="Orbach M.J."/>
            <person name="Kirkland T.N."/>
            <person name="Cole G.T."/>
            <person name="Henn M.R."/>
            <person name="Birren B.W."/>
            <person name="Taylor J.W."/>
        </authorList>
    </citation>
    <scope>NUCLEOTIDE SEQUENCE [LARGE SCALE GENOMIC DNA]</scope>
    <source>
        <strain evidence="4">UAMH 1704</strain>
    </source>
</reference>
<dbReference type="OrthoDB" id="5381833at2759"/>
<gene>
    <name evidence="3" type="ORF">UREG_02931</name>
</gene>
<feature type="domain" description="DUF2293" evidence="2">
    <location>
        <begin position="122"/>
        <end position="206"/>
    </location>
</feature>
<protein>
    <recommendedName>
        <fullName evidence="2">DUF2293 domain-containing protein</fullName>
    </recommendedName>
</protein>
<feature type="region of interest" description="Disordered" evidence="1">
    <location>
        <begin position="1"/>
        <end position="44"/>
    </location>
</feature>
<evidence type="ECO:0000259" key="2">
    <source>
        <dbReference type="Pfam" id="PF10056"/>
    </source>
</evidence>
<dbReference type="EMBL" id="CH476615">
    <property type="protein sequence ID" value="EEP78082.1"/>
    <property type="molecule type" value="Genomic_DNA"/>
</dbReference>
<evidence type="ECO:0000313" key="3">
    <source>
        <dbReference type="EMBL" id="EEP78082.1"/>
    </source>
</evidence>
<dbReference type="PANTHER" id="PTHR38113">
    <property type="match status" value="1"/>
</dbReference>
<dbReference type="PANTHER" id="PTHR38113:SF2">
    <property type="entry name" value="DUF2293 DOMAIN-CONTAINING PROTEIN"/>
    <property type="match status" value="1"/>
</dbReference>
<dbReference type="OMA" id="DAREQVW"/>
<accession>C4JIS0</accession>
<organism evidence="3 4">
    <name type="scientific">Uncinocarpus reesii (strain UAMH 1704)</name>
    <dbReference type="NCBI Taxonomy" id="336963"/>
    <lineage>
        <taxon>Eukaryota</taxon>
        <taxon>Fungi</taxon>
        <taxon>Dikarya</taxon>
        <taxon>Ascomycota</taxon>
        <taxon>Pezizomycotina</taxon>
        <taxon>Eurotiomycetes</taxon>
        <taxon>Eurotiomycetidae</taxon>
        <taxon>Onygenales</taxon>
        <taxon>Onygenaceae</taxon>
        <taxon>Uncinocarpus</taxon>
    </lineage>
</organism>
<dbReference type="AlphaFoldDB" id="C4JIS0"/>
<evidence type="ECO:0000313" key="4">
    <source>
        <dbReference type="Proteomes" id="UP000002058"/>
    </source>
</evidence>
<dbReference type="KEGG" id="ure:UREG_02931"/>